<dbReference type="OrthoDB" id="5189991at2"/>
<dbReference type="SUPFAM" id="SSF49503">
    <property type="entry name" value="Cupredoxins"/>
    <property type="match status" value="1"/>
</dbReference>
<accession>H6RPR3</accession>
<dbReference type="Gene3D" id="2.60.40.420">
    <property type="entry name" value="Cupredoxins - blue copper proteins"/>
    <property type="match status" value="1"/>
</dbReference>
<evidence type="ECO:0000313" key="3">
    <source>
        <dbReference type="Proteomes" id="UP000007517"/>
    </source>
</evidence>
<dbReference type="AlphaFoldDB" id="H6RPR3"/>
<dbReference type="Proteomes" id="UP000007517">
    <property type="component" value="Chromosome"/>
</dbReference>
<proteinExistence type="predicted"/>
<protein>
    <submittedName>
        <fullName evidence="2">Copper binding cupredoxin</fullName>
    </submittedName>
</protein>
<feature type="domain" description="EfeO-type cupredoxin-like" evidence="1">
    <location>
        <begin position="26"/>
        <end position="123"/>
    </location>
</feature>
<dbReference type="InterPro" id="IPR008972">
    <property type="entry name" value="Cupredoxin"/>
</dbReference>
<evidence type="ECO:0000259" key="1">
    <source>
        <dbReference type="Pfam" id="PF13473"/>
    </source>
</evidence>
<reference evidence="3" key="2">
    <citation type="submission" date="2012-02" db="EMBL/GenBank/DDBJ databases">
        <title>Complete genome sequence of Blastococcus saxobsidens strain DD2.</title>
        <authorList>
            <person name="Genoscope."/>
        </authorList>
    </citation>
    <scope>NUCLEOTIDE SEQUENCE [LARGE SCALE GENOMIC DNA]</scope>
    <source>
        <strain evidence="3">DD2</strain>
    </source>
</reference>
<reference evidence="2 3" key="1">
    <citation type="journal article" date="2012" name="J. Bacteriol.">
        <title>Genome Sequence of Blastococcus saxobsidens DD2, a Stone-Inhabiting Bacterium.</title>
        <authorList>
            <person name="Chouaia B."/>
            <person name="Crotti E."/>
            <person name="Brusetti L."/>
            <person name="Daffonchio D."/>
            <person name="Essoussi I."/>
            <person name="Nouioui I."/>
            <person name="Sbissi I."/>
            <person name="Ghodhbane-Gtari F."/>
            <person name="Gtari M."/>
            <person name="Vacherie B."/>
            <person name="Barbe V."/>
            <person name="Medigue C."/>
            <person name="Gury J."/>
            <person name="Pujic P."/>
            <person name="Normand P."/>
        </authorList>
    </citation>
    <scope>NUCLEOTIDE SEQUENCE [LARGE SCALE GENOMIC DNA]</scope>
    <source>
        <strain evidence="2 3">DD2</strain>
    </source>
</reference>
<gene>
    <name evidence="2" type="ordered locus">BLASA_0522</name>
</gene>
<name>H6RPR3_BLASD</name>
<dbReference type="Pfam" id="PF13473">
    <property type="entry name" value="Cupredoxin_1"/>
    <property type="match status" value="1"/>
</dbReference>
<dbReference type="RefSeq" id="WP_014374398.1">
    <property type="nucleotide sequence ID" value="NC_016943.1"/>
</dbReference>
<dbReference type="EMBL" id="FO117623">
    <property type="protein sequence ID" value="CCG01482.1"/>
    <property type="molecule type" value="Genomic_DNA"/>
</dbReference>
<sequence>MLTGCGSEEPAPAPVAEGLGEVTVAADGVQEVTVQTRDDYEFYPDHFTVAPGRVRLTVENVADQMTHNLEYTDEELPAPIDAGVPFLAPGQEETIEFEVQTPGDYPFACTFHLQLGQVGTMTVSGR</sequence>
<dbReference type="eggNOG" id="COG3794">
    <property type="taxonomic scope" value="Bacteria"/>
</dbReference>
<dbReference type="InterPro" id="IPR028096">
    <property type="entry name" value="EfeO_Cupredoxin"/>
</dbReference>
<dbReference type="STRING" id="1146883.BLASA_0522"/>
<evidence type="ECO:0000313" key="2">
    <source>
        <dbReference type="EMBL" id="CCG01482.1"/>
    </source>
</evidence>
<organism evidence="2 3">
    <name type="scientific">Blastococcus saxobsidens (strain DD2)</name>
    <dbReference type="NCBI Taxonomy" id="1146883"/>
    <lineage>
        <taxon>Bacteria</taxon>
        <taxon>Bacillati</taxon>
        <taxon>Actinomycetota</taxon>
        <taxon>Actinomycetes</taxon>
        <taxon>Geodermatophilales</taxon>
        <taxon>Geodermatophilaceae</taxon>
        <taxon>Blastococcus</taxon>
    </lineage>
</organism>
<dbReference type="HOGENOM" id="CLU_1977284_0_0_11"/>
<dbReference type="KEGG" id="bsd:BLASA_0522"/>
<keyword evidence="3" id="KW-1185">Reference proteome</keyword>